<evidence type="ECO:0008006" key="5">
    <source>
        <dbReference type="Google" id="ProtNLM"/>
    </source>
</evidence>
<feature type="chain" id="PRO_5046769869" description="Translation initiation factor IF-2" evidence="2">
    <location>
        <begin position="23"/>
        <end position="199"/>
    </location>
</feature>
<protein>
    <recommendedName>
        <fullName evidence="5">Translation initiation factor IF-2</fullName>
    </recommendedName>
</protein>
<evidence type="ECO:0000256" key="2">
    <source>
        <dbReference type="SAM" id="SignalP"/>
    </source>
</evidence>
<reference evidence="3" key="2">
    <citation type="submission" date="2021-08" db="EMBL/GenBank/DDBJ databases">
        <authorList>
            <person name="Tani A."/>
            <person name="Ola A."/>
            <person name="Ogura Y."/>
            <person name="Katsura K."/>
            <person name="Hayashi T."/>
        </authorList>
    </citation>
    <scope>NUCLEOTIDE SEQUENCE</scope>
    <source>
        <strain evidence="3">DSM 17168</strain>
    </source>
</reference>
<feature type="signal peptide" evidence="2">
    <location>
        <begin position="1"/>
        <end position="22"/>
    </location>
</feature>
<evidence type="ECO:0000256" key="1">
    <source>
        <dbReference type="SAM" id="MobiDB-lite"/>
    </source>
</evidence>
<feature type="region of interest" description="Disordered" evidence="1">
    <location>
        <begin position="66"/>
        <end position="164"/>
    </location>
</feature>
<keyword evidence="2" id="KW-0732">Signal</keyword>
<sequence>MIKPSLAAAAVLTVGVVTVANASLSLRSPATPAAQAIGRTDPALAQTQARPEKVYAEVKNLAPVTLSDADETQGTRAAPRVIDLPRADTPNQAYVPAPVRTTPAERVSQAGPSAPAPAPSAYEEPAPRPEPAYVPPPRRGSRTAPSARPAEYRTASYHGGQGATWKTGRNEYGFEGTFGGCRFTGFSGPRGFKLDRNCR</sequence>
<dbReference type="EMBL" id="BPQQ01000031">
    <property type="protein sequence ID" value="GJE00922.1"/>
    <property type="molecule type" value="Genomic_DNA"/>
</dbReference>
<organism evidence="3 4">
    <name type="scientific">Methylobacterium isbiliense</name>
    <dbReference type="NCBI Taxonomy" id="315478"/>
    <lineage>
        <taxon>Bacteria</taxon>
        <taxon>Pseudomonadati</taxon>
        <taxon>Pseudomonadota</taxon>
        <taxon>Alphaproteobacteria</taxon>
        <taxon>Hyphomicrobiales</taxon>
        <taxon>Methylobacteriaceae</taxon>
        <taxon>Methylobacterium</taxon>
    </lineage>
</organism>
<gene>
    <name evidence="3" type="ORF">GMJLKIPL_2850</name>
</gene>
<dbReference type="RefSeq" id="WP_238235731.1">
    <property type="nucleotide sequence ID" value="NZ_BPQQ01000031.1"/>
</dbReference>
<reference evidence="3" key="1">
    <citation type="journal article" date="2021" name="Front. Microbiol.">
        <title>Comprehensive Comparative Genomics and Phenotyping of Methylobacterium Species.</title>
        <authorList>
            <person name="Alessa O."/>
            <person name="Ogura Y."/>
            <person name="Fujitani Y."/>
            <person name="Takami H."/>
            <person name="Hayashi T."/>
            <person name="Sahin N."/>
            <person name="Tani A."/>
        </authorList>
    </citation>
    <scope>NUCLEOTIDE SEQUENCE</scope>
    <source>
        <strain evidence="3">DSM 17168</strain>
    </source>
</reference>
<feature type="compositionally biased region" description="Pro residues" evidence="1">
    <location>
        <begin position="128"/>
        <end position="138"/>
    </location>
</feature>
<keyword evidence="4" id="KW-1185">Reference proteome</keyword>
<dbReference type="Proteomes" id="UP001055153">
    <property type="component" value="Unassembled WGS sequence"/>
</dbReference>
<evidence type="ECO:0000313" key="3">
    <source>
        <dbReference type="EMBL" id="GJE00922.1"/>
    </source>
</evidence>
<evidence type="ECO:0000313" key="4">
    <source>
        <dbReference type="Proteomes" id="UP001055153"/>
    </source>
</evidence>
<accession>A0ABQ4SD02</accession>
<proteinExistence type="predicted"/>
<comment type="caution">
    <text evidence="3">The sequence shown here is derived from an EMBL/GenBank/DDBJ whole genome shotgun (WGS) entry which is preliminary data.</text>
</comment>
<name>A0ABQ4SD02_9HYPH</name>